<dbReference type="AlphaFoldDB" id="K7VNS9"/>
<dbReference type="Gene3D" id="3.30.530.20">
    <property type="match status" value="1"/>
</dbReference>
<reference evidence="13" key="1">
    <citation type="journal article" date="2009" name="Science">
        <title>The B73 maize genome: complexity, diversity, and dynamics.</title>
        <authorList>
            <person name="Schnable P.S."/>
            <person name="Ware D."/>
            <person name="Fulton R.S."/>
            <person name="Stein J.C."/>
            <person name="Wei F."/>
            <person name="Pasternak S."/>
            <person name="Liang C."/>
            <person name="Zhang J."/>
            <person name="Fulton L."/>
            <person name="Graves T.A."/>
            <person name="Minx P."/>
            <person name="Reily A.D."/>
            <person name="Courtney L."/>
            <person name="Kruchowski S.S."/>
            <person name="Tomlinson C."/>
            <person name="Strong C."/>
            <person name="Delehaunty K."/>
            <person name="Fronick C."/>
            <person name="Courtney B."/>
            <person name="Rock S.M."/>
            <person name="Belter E."/>
            <person name="Du F."/>
            <person name="Kim K."/>
            <person name="Abbott R.M."/>
            <person name="Cotton M."/>
            <person name="Levy A."/>
            <person name="Marchetto P."/>
            <person name="Ochoa K."/>
            <person name="Jackson S.M."/>
            <person name="Gillam B."/>
            <person name="Chen W."/>
            <person name="Yan L."/>
            <person name="Higginbotham J."/>
            <person name="Cardenas M."/>
            <person name="Waligorski J."/>
            <person name="Applebaum E."/>
            <person name="Phelps L."/>
            <person name="Falcone J."/>
            <person name="Kanchi K."/>
            <person name="Thane T."/>
            <person name="Scimone A."/>
            <person name="Thane N."/>
            <person name="Henke J."/>
            <person name="Wang T."/>
            <person name="Ruppert J."/>
            <person name="Shah N."/>
            <person name="Rotter K."/>
            <person name="Hodges J."/>
            <person name="Ingenthron E."/>
            <person name="Cordes M."/>
            <person name="Kohlberg S."/>
            <person name="Sgro J."/>
            <person name="Delgado B."/>
            <person name="Mead K."/>
            <person name="Chinwalla A."/>
            <person name="Leonard S."/>
            <person name="Crouse K."/>
            <person name="Collura K."/>
            <person name="Kudrna D."/>
            <person name="Currie J."/>
            <person name="He R."/>
            <person name="Angelova A."/>
            <person name="Rajasekar S."/>
            <person name="Mueller T."/>
            <person name="Lomeli R."/>
            <person name="Scara G."/>
            <person name="Ko A."/>
            <person name="Delaney K."/>
            <person name="Wissotski M."/>
            <person name="Lopez G."/>
            <person name="Campos D."/>
            <person name="Braidotti M."/>
            <person name="Ashley E."/>
            <person name="Golser W."/>
            <person name="Kim H."/>
            <person name="Lee S."/>
            <person name="Lin J."/>
            <person name="Dujmic Z."/>
            <person name="Kim W."/>
            <person name="Talag J."/>
            <person name="Zuccolo A."/>
            <person name="Fan C."/>
            <person name="Sebastian A."/>
            <person name="Kramer M."/>
            <person name="Spiegel L."/>
            <person name="Nascimento L."/>
            <person name="Zutavern T."/>
            <person name="Miller B."/>
            <person name="Ambroise C."/>
            <person name="Muller S."/>
            <person name="Spooner W."/>
            <person name="Narechania A."/>
            <person name="Ren L."/>
            <person name="Wei S."/>
            <person name="Kumari S."/>
            <person name="Faga B."/>
            <person name="Levy M.J."/>
            <person name="McMahan L."/>
            <person name="Van Buren P."/>
            <person name="Vaughn M.W."/>
            <person name="Ying K."/>
            <person name="Yeh C.-T."/>
            <person name="Emrich S.J."/>
            <person name="Jia Y."/>
            <person name="Kalyanaraman A."/>
            <person name="Hsia A.-P."/>
            <person name="Barbazuk W.B."/>
            <person name="Baucom R.S."/>
            <person name="Brutnell T.P."/>
            <person name="Carpita N.C."/>
            <person name="Chaparro C."/>
            <person name="Chia J.-M."/>
            <person name="Deragon J.-M."/>
            <person name="Estill J.C."/>
            <person name="Fu Y."/>
            <person name="Jeddeloh J.A."/>
            <person name="Han Y."/>
            <person name="Lee H."/>
            <person name="Li P."/>
            <person name="Lisch D.R."/>
            <person name="Liu S."/>
            <person name="Liu Z."/>
            <person name="Nagel D.H."/>
            <person name="McCann M.C."/>
            <person name="SanMiguel P."/>
            <person name="Myers A.M."/>
            <person name="Nettleton D."/>
            <person name="Nguyen J."/>
            <person name="Penning B.W."/>
            <person name="Ponnala L."/>
            <person name="Schneider K.L."/>
            <person name="Schwartz D.C."/>
            <person name="Sharma A."/>
            <person name="Soderlund C."/>
            <person name="Springer N.M."/>
            <person name="Sun Q."/>
            <person name="Wang H."/>
            <person name="Waterman M."/>
            <person name="Westerman R."/>
            <person name="Wolfgruber T.K."/>
            <person name="Yang L."/>
            <person name="Yu Y."/>
            <person name="Zhang L."/>
            <person name="Zhou S."/>
            <person name="Zhu Q."/>
            <person name="Bennetzen J.L."/>
            <person name="Dawe R.K."/>
            <person name="Jiang J."/>
            <person name="Jiang N."/>
            <person name="Presting G.G."/>
            <person name="Wessler S.R."/>
            <person name="Aluru S."/>
            <person name="Martienssen R.A."/>
            <person name="Clifton S.W."/>
            <person name="McCombie W.R."/>
            <person name="Wing R.A."/>
            <person name="Wilson R.K."/>
        </authorList>
    </citation>
    <scope>NUCLEOTIDE SEQUENCE [LARGE SCALE GENOMIC DNA]</scope>
    <source>
        <strain evidence="13">cv. B73</strain>
    </source>
</reference>
<dbReference type="PANTHER" id="PTHR31213">
    <property type="entry name" value="OS08G0374000 PROTEIN-RELATED"/>
    <property type="match status" value="1"/>
</dbReference>
<protein>
    <submittedName>
        <fullName evidence="11">AT-rich element binding factor 3</fullName>
    </submittedName>
    <submittedName>
        <fullName evidence="10">Pyrabactin resistance-like protein</fullName>
    </submittedName>
</protein>
<name>K7VNS9_MAIZE</name>
<gene>
    <name evidence="10" type="primary">PYL8</name>
    <name evidence="11" type="ORF">ZEAMMB73_Zm00001d012475</name>
</gene>
<evidence type="ECO:0000313" key="13">
    <source>
        <dbReference type="Proteomes" id="UP000007305"/>
    </source>
</evidence>
<comment type="subcellular location">
    <subcellularLocation>
        <location evidence="2">Cytoplasm</location>
    </subcellularLocation>
    <subcellularLocation>
        <location evidence="1">Nucleus</location>
    </subcellularLocation>
</comment>
<evidence type="ECO:0000256" key="5">
    <source>
        <dbReference type="ARBA" id="ARBA00022682"/>
    </source>
</evidence>
<dbReference type="FunFam" id="3.30.530.20:FF:000021">
    <property type="entry name" value="Abscisic acid receptor PYL5"/>
    <property type="match status" value="1"/>
</dbReference>
<evidence type="ECO:0000256" key="1">
    <source>
        <dbReference type="ARBA" id="ARBA00004123"/>
    </source>
</evidence>
<dbReference type="CDD" id="cd07821">
    <property type="entry name" value="PYR_PYL_RCAR_like"/>
    <property type="match status" value="1"/>
</dbReference>
<keyword evidence="14" id="KW-1267">Proteomics identification</keyword>
<evidence type="ECO:0007829" key="14">
    <source>
        <dbReference type="PeptideAtlas" id="K7VNS9"/>
    </source>
</evidence>
<dbReference type="SUPFAM" id="SSF55961">
    <property type="entry name" value="Bet v1-like"/>
    <property type="match status" value="1"/>
</dbReference>
<evidence type="ECO:0000256" key="9">
    <source>
        <dbReference type="SAM" id="MobiDB-lite"/>
    </source>
</evidence>
<dbReference type="PANTHER" id="PTHR31213:SF178">
    <property type="entry name" value="OS01G0827800 PROTEIN"/>
    <property type="match status" value="1"/>
</dbReference>
<keyword evidence="5" id="KW-0938">Abscisic acid signaling pathway</keyword>
<keyword evidence="4" id="KW-0963">Cytoplasm</keyword>
<dbReference type="GO" id="GO:0038023">
    <property type="term" value="F:signaling receptor activity"/>
    <property type="evidence" value="ECO:0000318"/>
    <property type="project" value="GO_Central"/>
</dbReference>
<sequence>MSIPTSHIPIHIHPPTPTRPPTVFLVFTFLTQFTHPLTISPIDHCCHIPNPLPVVFGVFPAAAAAVAVVHHTVPLAVISMRERNSSIDQEHQRGSSSRSTMPFAASRTSQQQHSRVATNGRAVAVCAGHAGVPDEVARHHEHAVAAGQCCAAMVQSIAAPVDAVWSLVRRFDQPQRYKRFIRSCHLVDGDGAEVGSVRELLLVSGLPAESSRERLEIRDDERRVISFRVLGGDHRLANYRSVTTVHEAAPSQDGRPLTMVVESYVVDVPPGNTVEETRIFVDTIVRCNLQSLEGTVIRQLEIAAMPHDDNQN</sequence>
<dbReference type="InterPro" id="IPR023393">
    <property type="entry name" value="START-like_dom_sf"/>
</dbReference>
<dbReference type="GO" id="GO:0009738">
    <property type="term" value="P:abscisic acid-activated signaling pathway"/>
    <property type="evidence" value="ECO:0000318"/>
    <property type="project" value="GO_Central"/>
</dbReference>
<dbReference type="InterPro" id="IPR019587">
    <property type="entry name" value="Polyketide_cyclase/dehydratase"/>
</dbReference>
<dbReference type="EMBL" id="CM000784">
    <property type="protein sequence ID" value="AQK99612.1"/>
    <property type="molecule type" value="Genomic_DNA"/>
</dbReference>
<dbReference type="eggNOG" id="ENOG502QWFG">
    <property type="taxonomic scope" value="Eukaryota"/>
</dbReference>
<keyword evidence="13" id="KW-1185">Reference proteome</keyword>
<reference evidence="12" key="5">
    <citation type="submission" date="2021-05" db="UniProtKB">
        <authorList>
            <consortium name="EnsemblPlants"/>
        </authorList>
    </citation>
    <scope>IDENTIFICATION</scope>
    <source>
        <strain evidence="12">cv. B73</strain>
    </source>
</reference>
<evidence type="ECO:0000256" key="2">
    <source>
        <dbReference type="ARBA" id="ARBA00004496"/>
    </source>
</evidence>
<dbReference type="GO" id="GO:0005634">
    <property type="term" value="C:nucleus"/>
    <property type="evidence" value="ECO:0000318"/>
    <property type="project" value="GO_Central"/>
</dbReference>
<dbReference type="Gramene" id="Zm00001eb368560_T001">
    <property type="protein sequence ID" value="Zm00001eb368560_P001"/>
    <property type="gene ID" value="Zm00001eb368560"/>
</dbReference>
<dbReference type="Proteomes" id="UP000007305">
    <property type="component" value="Chromosome 8"/>
</dbReference>
<keyword evidence="8" id="KW-0650">Protein phosphatase inhibitor</keyword>
<dbReference type="GO" id="GO:0010427">
    <property type="term" value="F:abscisic acid binding"/>
    <property type="evidence" value="ECO:0000318"/>
    <property type="project" value="GO_Central"/>
</dbReference>
<reference evidence="11" key="3">
    <citation type="submission" date="2015-12" db="EMBL/GenBank/DDBJ databases">
        <title>Update maize B73 reference genome by single molecule sequencing technologies.</title>
        <authorList>
            <consortium name="Maize Genome Sequencing Project"/>
            <person name="Ware D."/>
        </authorList>
    </citation>
    <scope>NUCLEOTIDE SEQUENCE</scope>
    <source>
        <tissue evidence="11">Seedling</tissue>
    </source>
</reference>
<dbReference type="GO" id="GO:0005737">
    <property type="term" value="C:cytoplasm"/>
    <property type="evidence" value="ECO:0000318"/>
    <property type="project" value="GO_Central"/>
</dbReference>
<accession>K7VNS9</accession>
<dbReference type="PaxDb" id="4577-GRMZM2G169695_P01"/>
<dbReference type="ExpressionAtlas" id="K7VNS9">
    <property type="expression patterns" value="baseline and differential"/>
</dbReference>
<dbReference type="EnsemblPlants" id="Zm00001eb368560_T001">
    <property type="protein sequence ID" value="Zm00001eb368560_P001"/>
    <property type="gene ID" value="Zm00001eb368560"/>
</dbReference>
<evidence type="ECO:0000256" key="7">
    <source>
        <dbReference type="ARBA" id="ARBA00023242"/>
    </source>
</evidence>
<feature type="compositionally biased region" description="Polar residues" evidence="9">
    <location>
        <begin position="94"/>
        <end position="113"/>
    </location>
</feature>
<keyword evidence="6" id="KW-0675">Receptor</keyword>
<evidence type="ECO:0000256" key="4">
    <source>
        <dbReference type="ARBA" id="ARBA00022490"/>
    </source>
</evidence>
<evidence type="ECO:0000256" key="6">
    <source>
        <dbReference type="ARBA" id="ARBA00023170"/>
    </source>
</evidence>
<evidence type="ECO:0000313" key="12">
    <source>
        <dbReference type="EnsemblPlants" id="Zm00001eb368560_P001"/>
    </source>
</evidence>
<comment type="similarity">
    <text evidence="3">Belongs to the PYR/PYL/RCAR abscisic acid intracellular receptor family.</text>
</comment>
<dbReference type="GO" id="GO:0004864">
    <property type="term" value="F:protein phosphatase inhibitor activity"/>
    <property type="evidence" value="ECO:0000318"/>
    <property type="project" value="GO_Central"/>
</dbReference>
<proteinExistence type="evidence at protein level"/>
<evidence type="ECO:0000313" key="11">
    <source>
        <dbReference type="EMBL" id="AQK99612.1"/>
    </source>
</evidence>
<reference evidence="12" key="4">
    <citation type="submission" date="2019-07" db="EMBL/GenBank/DDBJ databases">
        <authorList>
            <person name="Seetharam A."/>
            <person name="Woodhouse M."/>
            <person name="Cannon E."/>
        </authorList>
    </citation>
    <scope>NUCLEOTIDE SEQUENCE [LARGE SCALE GENOMIC DNA]</scope>
    <source>
        <strain evidence="12">cv. B73</strain>
    </source>
</reference>
<dbReference type="Pfam" id="PF10604">
    <property type="entry name" value="Polyketide_cyc2"/>
    <property type="match status" value="1"/>
</dbReference>
<dbReference type="EMBL" id="KJ855103">
    <property type="protein sequence ID" value="AIG52080.1"/>
    <property type="molecule type" value="mRNA"/>
</dbReference>
<organism evidence="11">
    <name type="scientific">Zea mays</name>
    <name type="common">Maize</name>
    <dbReference type="NCBI Taxonomy" id="4577"/>
    <lineage>
        <taxon>Eukaryota</taxon>
        <taxon>Viridiplantae</taxon>
        <taxon>Streptophyta</taxon>
        <taxon>Embryophyta</taxon>
        <taxon>Tracheophyta</taxon>
        <taxon>Spermatophyta</taxon>
        <taxon>Magnoliopsida</taxon>
        <taxon>Liliopsida</taxon>
        <taxon>Poales</taxon>
        <taxon>Poaceae</taxon>
        <taxon>PACMAD clade</taxon>
        <taxon>Panicoideae</taxon>
        <taxon>Andropogonodae</taxon>
        <taxon>Andropogoneae</taxon>
        <taxon>Tripsacinae</taxon>
        <taxon>Zea</taxon>
    </lineage>
</organism>
<feature type="region of interest" description="Disordered" evidence="9">
    <location>
        <begin position="85"/>
        <end position="113"/>
    </location>
</feature>
<evidence type="ECO:0000313" key="10">
    <source>
        <dbReference type="EMBL" id="AIG52080.1"/>
    </source>
</evidence>
<keyword evidence="7" id="KW-0539">Nucleus</keyword>
<evidence type="ECO:0000256" key="8">
    <source>
        <dbReference type="ARBA" id="ARBA00023272"/>
    </source>
</evidence>
<dbReference type="SMR" id="K7VNS9"/>
<reference evidence="10" key="2">
    <citation type="submission" date="2014-05" db="EMBL/GenBank/DDBJ databases">
        <authorList>
            <person name="Li W.C."/>
            <person name="Fu F.L."/>
            <person name="Wang Y.G."/>
            <person name="Lai C.X."/>
        </authorList>
    </citation>
    <scope>NUCLEOTIDE SEQUENCE</scope>
    <source>
        <tissue evidence="10">Vegetative tissue</tissue>
    </source>
</reference>
<evidence type="ECO:0000256" key="3">
    <source>
        <dbReference type="ARBA" id="ARBA00008594"/>
    </source>
</evidence>
<dbReference type="STRING" id="4577.K7VNS9"/>
<dbReference type="HOGENOM" id="CLU_077517_1_0_1"/>
<dbReference type="InterPro" id="IPR050279">
    <property type="entry name" value="Plant_def-hormone_signal"/>
</dbReference>